<feature type="domain" description="Methyl-accepting transducer" evidence="10">
    <location>
        <begin position="240"/>
        <end position="476"/>
    </location>
</feature>
<dbReference type="SMART" id="SM00283">
    <property type="entry name" value="MA"/>
    <property type="match status" value="1"/>
</dbReference>
<comment type="caution">
    <text evidence="12">The sequence shown here is derived from an EMBL/GenBank/DDBJ whole genome shotgun (WGS) entry which is preliminary data.</text>
</comment>
<keyword evidence="4 8" id="KW-0472">Membrane</keyword>
<evidence type="ECO:0000256" key="8">
    <source>
        <dbReference type="SAM" id="Phobius"/>
    </source>
</evidence>
<dbReference type="PRINTS" id="PR00260">
    <property type="entry name" value="CHEMTRNSDUCR"/>
</dbReference>
<dbReference type="GO" id="GO:0006935">
    <property type="term" value="P:chemotaxis"/>
    <property type="evidence" value="ECO:0007669"/>
    <property type="project" value="InterPro"/>
</dbReference>
<gene>
    <name evidence="12" type="ORF">CBP51_05915</name>
</gene>
<dbReference type="GO" id="GO:0007165">
    <property type="term" value="P:signal transduction"/>
    <property type="evidence" value="ECO:0007669"/>
    <property type="project" value="UniProtKB-KW"/>
</dbReference>
<dbReference type="Gene3D" id="1.10.287.950">
    <property type="entry name" value="Methyl-accepting chemotaxis protein"/>
    <property type="match status" value="1"/>
</dbReference>
<reference evidence="13" key="1">
    <citation type="submission" date="2017-05" db="EMBL/GenBank/DDBJ databases">
        <authorList>
            <person name="Barney B.M."/>
        </authorList>
    </citation>
    <scope>NUCLEOTIDE SEQUENCE [LARGE SCALE GENOMIC DNA]</scope>
    <source>
        <strain evidence="13">PSBB022</strain>
    </source>
</reference>
<evidence type="ECO:0000256" key="9">
    <source>
        <dbReference type="SAM" id="SignalP"/>
    </source>
</evidence>
<evidence type="ECO:0000256" key="2">
    <source>
        <dbReference type="ARBA" id="ARBA00022692"/>
    </source>
</evidence>
<dbReference type="PROSITE" id="PS50885">
    <property type="entry name" value="HAMP"/>
    <property type="match status" value="1"/>
</dbReference>
<dbReference type="InterPro" id="IPR003660">
    <property type="entry name" value="HAMP_dom"/>
</dbReference>
<dbReference type="Pfam" id="PF00015">
    <property type="entry name" value="MCPsignal"/>
    <property type="match status" value="1"/>
</dbReference>
<evidence type="ECO:0000259" key="10">
    <source>
        <dbReference type="PROSITE" id="PS50111"/>
    </source>
</evidence>
<dbReference type="Pfam" id="PF00672">
    <property type="entry name" value="HAMP"/>
    <property type="match status" value="1"/>
</dbReference>
<evidence type="ECO:0000313" key="12">
    <source>
        <dbReference type="EMBL" id="OZY86555.1"/>
    </source>
</evidence>
<dbReference type="Pfam" id="PF17152">
    <property type="entry name" value="CHASE8"/>
    <property type="match status" value="1"/>
</dbReference>
<comment type="subcellular location">
    <subcellularLocation>
        <location evidence="1">Membrane</location>
        <topology evidence="1">Multi-pass membrane protein</topology>
    </subcellularLocation>
</comment>
<dbReference type="Proteomes" id="UP000216101">
    <property type="component" value="Unassembled WGS sequence"/>
</dbReference>
<keyword evidence="13" id="KW-1185">Reference proteome</keyword>
<evidence type="ECO:0000256" key="4">
    <source>
        <dbReference type="ARBA" id="ARBA00023136"/>
    </source>
</evidence>
<keyword evidence="5 7" id="KW-0807">Transducer</keyword>
<evidence type="ECO:0000256" key="3">
    <source>
        <dbReference type="ARBA" id="ARBA00022989"/>
    </source>
</evidence>
<dbReference type="PANTHER" id="PTHR32089">
    <property type="entry name" value="METHYL-ACCEPTING CHEMOTAXIS PROTEIN MCPB"/>
    <property type="match status" value="1"/>
</dbReference>
<protein>
    <submittedName>
        <fullName evidence="12">Methyl-accepting chemotaxis protein</fullName>
    </submittedName>
</protein>
<keyword evidence="2 8" id="KW-0812">Transmembrane</keyword>
<dbReference type="InterPro" id="IPR004090">
    <property type="entry name" value="Chemotax_Me-accpt_rcpt"/>
</dbReference>
<dbReference type="InterPro" id="IPR004089">
    <property type="entry name" value="MCPsignal_dom"/>
</dbReference>
<dbReference type="PROSITE" id="PS50111">
    <property type="entry name" value="CHEMOTAXIS_TRANSDUC_2"/>
    <property type="match status" value="1"/>
</dbReference>
<feature type="signal peptide" evidence="9">
    <location>
        <begin position="1"/>
        <end position="26"/>
    </location>
</feature>
<name>A0A266Q9N4_9GAMM</name>
<evidence type="ECO:0000256" key="6">
    <source>
        <dbReference type="ARBA" id="ARBA00029447"/>
    </source>
</evidence>
<proteinExistence type="inferred from homology"/>
<feature type="domain" description="HAMP" evidence="11">
    <location>
        <begin position="181"/>
        <end position="235"/>
    </location>
</feature>
<dbReference type="GO" id="GO:0004888">
    <property type="term" value="F:transmembrane signaling receptor activity"/>
    <property type="evidence" value="ECO:0007669"/>
    <property type="project" value="InterPro"/>
</dbReference>
<keyword evidence="3 8" id="KW-1133">Transmembrane helix</keyword>
<dbReference type="RefSeq" id="WP_094984195.1">
    <property type="nucleotide sequence ID" value="NZ_NHNI01000001.1"/>
</dbReference>
<evidence type="ECO:0000256" key="7">
    <source>
        <dbReference type="PROSITE-ProRule" id="PRU00284"/>
    </source>
</evidence>
<dbReference type="FunFam" id="1.10.287.950:FF:000001">
    <property type="entry name" value="Methyl-accepting chemotaxis sensory transducer"/>
    <property type="match status" value="1"/>
</dbReference>
<dbReference type="GO" id="GO:0016020">
    <property type="term" value="C:membrane"/>
    <property type="evidence" value="ECO:0007669"/>
    <property type="project" value="UniProtKB-SubCell"/>
</dbReference>
<dbReference type="CDD" id="cd06225">
    <property type="entry name" value="HAMP"/>
    <property type="match status" value="1"/>
</dbReference>
<dbReference type="SUPFAM" id="SSF58104">
    <property type="entry name" value="Methyl-accepting chemotaxis protein (MCP) signaling domain"/>
    <property type="match status" value="1"/>
</dbReference>
<dbReference type="EMBL" id="NHNI01000001">
    <property type="protein sequence ID" value="OZY86555.1"/>
    <property type="molecule type" value="Genomic_DNA"/>
</dbReference>
<keyword evidence="9" id="KW-0732">Signal</keyword>
<dbReference type="PANTHER" id="PTHR32089:SF119">
    <property type="entry name" value="METHYL-ACCEPTING CHEMOTAXIS PROTEIN CTPL"/>
    <property type="match status" value="1"/>
</dbReference>
<feature type="transmembrane region" description="Helical" evidence="8">
    <location>
        <begin position="161"/>
        <end position="179"/>
    </location>
</feature>
<dbReference type="InterPro" id="IPR033417">
    <property type="entry name" value="CHASE8"/>
</dbReference>
<evidence type="ECO:0000259" key="11">
    <source>
        <dbReference type="PROSITE" id="PS50885"/>
    </source>
</evidence>
<evidence type="ECO:0000256" key="5">
    <source>
        <dbReference type="ARBA" id="ARBA00023224"/>
    </source>
</evidence>
<comment type="similarity">
    <text evidence="6">Belongs to the methyl-accepting chemotaxis (MCP) protein family.</text>
</comment>
<feature type="chain" id="PRO_5012424532" evidence="9">
    <location>
        <begin position="27"/>
        <end position="512"/>
    </location>
</feature>
<sequence>MNNLSLKLKILLSVTLSCVAAVVATAIVTAQSGIETARDTIIKDTQTLAQVLGEASVGAITFDDTATVSASLNALKLSPRVVSAAIYSGGKPFAWYVQGASETEAKSRVAQQAPAVGMVEKDGRLTITEAIKSDGQNLAYISMVIDMAEVQAIVAQAFNRSLVVVIVLSLLALAVSYAVQKSIVGPINNIVDALRNISEGEGDLTRRLPVSGRDEVAELASCFNRFVERLQGIIGNVIHTAASVRKDAQLLSSTARENELAIQHQQNEIQQIVTAIREMAAVVDNVSQSVSETANQSQQADSAAASGKQTVALTMGQIQSLSNDIKTAAGVIDQLQQETQSIGSVLDVIRGIAEQTNLLALNAAIEAARAGEQGRGFAVVADEVRTLASRTQTSTTEIREMIERLQSGSHKAVEMMSAGNAQAGASVEQAGQASVSLENITSIVSVIRDRTNQIAAASEQQSAATRQIEKNVQRISNVAVESAQSSSRICTNTEHLAAAADQLSELVSRFRV</sequence>
<organism evidence="12 13">
    <name type="scientific">Cellvibrio mixtus</name>
    <dbReference type="NCBI Taxonomy" id="39650"/>
    <lineage>
        <taxon>Bacteria</taxon>
        <taxon>Pseudomonadati</taxon>
        <taxon>Pseudomonadota</taxon>
        <taxon>Gammaproteobacteria</taxon>
        <taxon>Cellvibrionales</taxon>
        <taxon>Cellvibrionaceae</taxon>
        <taxon>Cellvibrio</taxon>
    </lineage>
</organism>
<dbReference type="SMART" id="SM00304">
    <property type="entry name" value="HAMP"/>
    <property type="match status" value="1"/>
</dbReference>
<evidence type="ECO:0000313" key="13">
    <source>
        <dbReference type="Proteomes" id="UP000216101"/>
    </source>
</evidence>
<evidence type="ECO:0000256" key="1">
    <source>
        <dbReference type="ARBA" id="ARBA00004141"/>
    </source>
</evidence>
<dbReference type="AlphaFoldDB" id="A0A266Q9N4"/>
<accession>A0A266Q9N4</accession>